<feature type="compositionally biased region" description="Polar residues" evidence="4">
    <location>
        <begin position="145"/>
        <end position="173"/>
    </location>
</feature>
<feature type="modified residue" description="4-aspartylphosphate" evidence="3">
    <location>
        <position position="850"/>
    </location>
</feature>
<dbReference type="CDD" id="cd00082">
    <property type="entry name" value="HisKA"/>
    <property type="match status" value="1"/>
</dbReference>
<dbReference type="InterPro" id="IPR003594">
    <property type="entry name" value="HATPase_dom"/>
</dbReference>
<feature type="transmembrane region" description="Helical" evidence="5">
    <location>
        <begin position="251"/>
        <end position="275"/>
    </location>
</feature>
<dbReference type="Pfam" id="PF03707">
    <property type="entry name" value="MHYT"/>
    <property type="match status" value="3"/>
</dbReference>
<dbReference type="InterPro" id="IPR036890">
    <property type="entry name" value="HATPase_C_sf"/>
</dbReference>
<evidence type="ECO:0000259" key="6">
    <source>
        <dbReference type="PROSITE" id="PS50109"/>
    </source>
</evidence>
<feature type="region of interest" description="Disordered" evidence="4">
    <location>
        <begin position="105"/>
        <end position="176"/>
    </location>
</feature>
<dbReference type="Pfam" id="PF02518">
    <property type="entry name" value="HATPase_c"/>
    <property type="match status" value="1"/>
</dbReference>
<evidence type="ECO:0000256" key="3">
    <source>
        <dbReference type="PROSITE-ProRule" id="PRU00169"/>
    </source>
</evidence>
<dbReference type="SMART" id="SM00387">
    <property type="entry name" value="HATPase_c"/>
    <property type="match status" value="1"/>
</dbReference>
<keyword evidence="5" id="KW-0472">Membrane</keyword>
<dbReference type="SMART" id="SM00448">
    <property type="entry name" value="REC"/>
    <property type="match status" value="1"/>
</dbReference>
<dbReference type="Proteomes" id="UP000639403">
    <property type="component" value="Unassembled WGS sequence"/>
</dbReference>
<feature type="transmembrane region" description="Helical" evidence="5">
    <location>
        <begin position="331"/>
        <end position="351"/>
    </location>
</feature>
<dbReference type="CDD" id="cd17546">
    <property type="entry name" value="REC_hyHK_CKI1_RcsC-like"/>
    <property type="match status" value="1"/>
</dbReference>
<evidence type="ECO:0008006" key="10">
    <source>
        <dbReference type="Google" id="ProtNLM"/>
    </source>
</evidence>
<dbReference type="InterPro" id="IPR003661">
    <property type="entry name" value="HisK_dim/P_dom"/>
</dbReference>
<keyword evidence="5" id="KW-0812">Transmembrane</keyword>
<dbReference type="SUPFAM" id="SSF47384">
    <property type="entry name" value="Homodimeric domain of signal transducing histidine kinase"/>
    <property type="match status" value="1"/>
</dbReference>
<feature type="transmembrane region" description="Helical" evidence="5">
    <location>
        <begin position="12"/>
        <end position="36"/>
    </location>
</feature>
<name>A0A8H7U1K9_9APHY</name>
<organism evidence="8 9">
    <name type="scientific">Rhodonia placenta</name>
    <dbReference type="NCBI Taxonomy" id="104341"/>
    <lineage>
        <taxon>Eukaryota</taxon>
        <taxon>Fungi</taxon>
        <taxon>Dikarya</taxon>
        <taxon>Basidiomycota</taxon>
        <taxon>Agaricomycotina</taxon>
        <taxon>Agaricomycetes</taxon>
        <taxon>Polyporales</taxon>
        <taxon>Adustoporiaceae</taxon>
        <taxon>Rhodonia</taxon>
    </lineage>
</organism>
<evidence type="ECO:0000256" key="2">
    <source>
        <dbReference type="ARBA" id="ARBA00023012"/>
    </source>
</evidence>
<dbReference type="InterPro" id="IPR005467">
    <property type="entry name" value="His_kinase_dom"/>
</dbReference>
<dbReference type="GO" id="GO:0000155">
    <property type="term" value="F:phosphorelay sensor kinase activity"/>
    <property type="evidence" value="ECO:0007669"/>
    <property type="project" value="InterPro"/>
</dbReference>
<protein>
    <recommendedName>
        <fullName evidence="10">Histidine kinase</fullName>
    </recommendedName>
</protein>
<dbReference type="InterPro" id="IPR036097">
    <property type="entry name" value="HisK_dim/P_sf"/>
</dbReference>
<dbReference type="AlphaFoldDB" id="A0A8H7U1K9"/>
<reference evidence="8" key="1">
    <citation type="submission" date="2020-11" db="EMBL/GenBank/DDBJ databases">
        <authorList>
            <person name="Koelle M."/>
            <person name="Horta M.A.C."/>
            <person name="Nowrousian M."/>
            <person name="Ohm R.A."/>
            <person name="Benz P."/>
            <person name="Pilgard A."/>
        </authorList>
    </citation>
    <scope>NUCLEOTIDE SEQUENCE</scope>
    <source>
        <strain evidence="8">FPRL280</strain>
    </source>
</reference>
<evidence type="ECO:0000313" key="9">
    <source>
        <dbReference type="Proteomes" id="UP000639403"/>
    </source>
</evidence>
<dbReference type="PROSITE" id="PS50109">
    <property type="entry name" value="HIS_KIN"/>
    <property type="match status" value="1"/>
</dbReference>
<dbReference type="SUPFAM" id="SSF52172">
    <property type="entry name" value="CheY-like"/>
    <property type="match status" value="1"/>
</dbReference>
<sequence length="932" mass="102826">MLACHLDIRVRFNIPLTILSAVVAVAFTFAAFWTAYFSETIENPHVTLLVSQASKAIRACIYSRCPERDPEGAYEALQQESEGHHDDPCLRTSQDWLEEEWDVGENMEHGPCQPSRTPLQRLSRDEHDTSSTTSSSSTRSDLSGHMQQHVASGSRSTFSGTTLASTASVSGTRHPSWDESLHVGLSRETRLRLKAQAQERPPPTFGWRYWAKTHWKTVTGLLALRAAVWGMALVLMHYCGMWAMHIPGGHISWNLGIVVLSYVVAFAMCLVACIFMEHMDVHFGRQVAFSTIAAFGCCSMHYTGMAAATFYTSSPPGPPEAGYPQYLHSTIIGIAVCVCVVSNVVLAQNAITARNRMAEMILTKRRLWRIMAEKEAAERANEVKQQFISVASHEIRTPMHTVNGYCELLARTTLSEEQTVYIASMQQACHAINVIAGNVLGFPQLDRNNVELSARPVLMQLRKVLEDLARIQSNIPGVDIIISVASDVPTTVYLDETYTFRVSAQKFCDKGYICVTVSMNGPGQLVFQVRDTGCGIPASFRSALFEPFRQADTSLTRSREGTGLGLSIIKHLVQRMNGSVEAESTEGLGSTFTVKLPVAPPSCTNTPSSDDIPLLDLSETPSTPTPKRIRVVYSDPRTEALLVELWAQHGHITSRGISTQSVAELVQNADTIWTDVGSVAVSPLLRALLSAKTPRPFPVYIAYNEQSDLAALEPEWSGARNAVLVKRPVVLHALRDLLESPEQHMGVHVLKEQSKVRFVTLAEHAETLLPNETVQPRPAKLSVGPVEEIEMTVEPRNRKETVLLVEDNPVNQRLGCRLLEKLGYDVVTANHGQEALDAISRSTFHCCLMDCQMPVLDGFATTRKVRKLESEGTLQGHLPIVALTANVTTDCESLCRQAGMDHFLPKPLVLADLDETLKMYGRPSPHCSTSHL</sequence>
<feature type="transmembrane region" description="Helical" evidence="5">
    <location>
        <begin position="222"/>
        <end position="245"/>
    </location>
</feature>
<evidence type="ECO:0000256" key="1">
    <source>
        <dbReference type="ARBA" id="ARBA00022553"/>
    </source>
</evidence>
<dbReference type="Pfam" id="PF00512">
    <property type="entry name" value="HisKA"/>
    <property type="match status" value="1"/>
</dbReference>
<dbReference type="PANTHER" id="PTHR45339">
    <property type="entry name" value="HYBRID SIGNAL TRANSDUCTION HISTIDINE KINASE J"/>
    <property type="match status" value="1"/>
</dbReference>
<dbReference type="InterPro" id="IPR005330">
    <property type="entry name" value="MHYT_dom"/>
</dbReference>
<reference evidence="8" key="2">
    <citation type="journal article" name="Front. Microbiol.">
        <title>Degradative Capacity of Two Strains of Rhodonia placenta: From Phenotype to Genotype.</title>
        <authorList>
            <person name="Kolle M."/>
            <person name="Horta M.A.C."/>
            <person name="Nowrousian M."/>
            <person name="Ohm R.A."/>
            <person name="Benz J.P."/>
            <person name="Pilgard A."/>
        </authorList>
    </citation>
    <scope>NUCLEOTIDE SEQUENCE</scope>
    <source>
        <strain evidence="8">FPRL280</strain>
    </source>
</reference>
<evidence type="ECO:0000256" key="4">
    <source>
        <dbReference type="SAM" id="MobiDB-lite"/>
    </source>
</evidence>
<evidence type="ECO:0000256" key="5">
    <source>
        <dbReference type="SAM" id="Phobius"/>
    </source>
</evidence>
<evidence type="ECO:0000313" key="8">
    <source>
        <dbReference type="EMBL" id="KAF9812535.1"/>
    </source>
</evidence>
<feature type="compositionally biased region" description="Low complexity" evidence="4">
    <location>
        <begin position="130"/>
        <end position="140"/>
    </location>
</feature>
<evidence type="ECO:0000259" key="7">
    <source>
        <dbReference type="PROSITE" id="PS50110"/>
    </source>
</evidence>
<accession>A0A8H7U1K9</accession>
<keyword evidence="1 3" id="KW-0597">Phosphoprotein</keyword>
<feature type="domain" description="Histidine kinase" evidence="6">
    <location>
        <begin position="390"/>
        <end position="600"/>
    </location>
</feature>
<dbReference type="SUPFAM" id="SSF55874">
    <property type="entry name" value="ATPase domain of HSP90 chaperone/DNA topoisomerase II/histidine kinase"/>
    <property type="match status" value="1"/>
</dbReference>
<dbReference type="Gene3D" id="3.30.565.10">
    <property type="entry name" value="Histidine kinase-like ATPase, C-terminal domain"/>
    <property type="match status" value="1"/>
</dbReference>
<dbReference type="PRINTS" id="PR00344">
    <property type="entry name" value="BCTRLSENSOR"/>
</dbReference>
<gene>
    <name evidence="8" type="ORF">IEO21_06174</name>
</gene>
<dbReference type="PROSITE" id="PS50110">
    <property type="entry name" value="RESPONSE_REGULATORY"/>
    <property type="match status" value="1"/>
</dbReference>
<keyword evidence="2" id="KW-0902">Two-component regulatory system</keyword>
<dbReference type="InterPro" id="IPR011006">
    <property type="entry name" value="CheY-like_superfamily"/>
</dbReference>
<keyword evidence="5" id="KW-1133">Transmembrane helix</keyword>
<dbReference type="EMBL" id="JADOXO010000130">
    <property type="protein sequence ID" value="KAF9812535.1"/>
    <property type="molecule type" value="Genomic_DNA"/>
</dbReference>
<dbReference type="Gene3D" id="1.10.287.130">
    <property type="match status" value="1"/>
</dbReference>
<feature type="domain" description="Response regulatory" evidence="7">
    <location>
        <begin position="801"/>
        <end position="921"/>
    </location>
</feature>
<dbReference type="Pfam" id="PF00072">
    <property type="entry name" value="Response_reg"/>
    <property type="match status" value="1"/>
</dbReference>
<dbReference type="InterPro" id="IPR001789">
    <property type="entry name" value="Sig_transdc_resp-reg_receiver"/>
</dbReference>
<dbReference type="PANTHER" id="PTHR45339:SF1">
    <property type="entry name" value="HYBRID SIGNAL TRANSDUCTION HISTIDINE KINASE J"/>
    <property type="match status" value="1"/>
</dbReference>
<comment type="caution">
    <text evidence="8">The sequence shown here is derived from an EMBL/GenBank/DDBJ whole genome shotgun (WGS) entry which is preliminary data.</text>
</comment>
<dbReference type="SMART" id="SM00388">
    <property type="entry name" value="HisKA"/>
    <property type="match status" value="1"/>
</dbReference>
<dbReference type="InterPro" id="IPR004358">
    <property type="entry name" value="Sig_transdc_His_kin-like_C"/>
</dbReference>
<feature type="transmembrane region" description="Helical" evidence="5">
    <location>
        <begin position="287"/>
        <end position="311"/>
    </location>
</feature>
<proteinExistence type="predicted"/>
<dbReference type="Gene3D" id="3.40.50.2300">
    <property type="match status" value="1"/>
</dbReference>